<evidence type="ECO:0000313" key="5">
    <source>
        <dbReference type="EMBL" id="ANZ73176.1"/>
    </source>
</evidence>
<proteinExistence type="inferred from homology"/>
<accession>A0A1B2J5D3</accession>
<evidence type="ECO:0000313" key="6">
    <source>
        <dbReference type="Proteomes" id="UP000094565"/>
    </source>
</evidence>
<comment type="subcellular location">
    <subcellularLocation>
        <location evidence="1">Cytoplasm</location>
    </subcellularLocation>
</comment>
<dbReference type="GO" id="GO:0000290">
    <property type="term" value="P:deadenylation-dependent decapping of nuclear-transcribed mRNA"/>
    <property type="evidence" value="ECO:0007669"/>
    <property type="project" value="InterPro"/>
</dbReference>
<comment type="similarity">
    <text evidence="2">Belongs to the DCP1 family.</text>
</comment>
<keyword evidence="4" id="KW-0507">mRNA processing</keyword>
<evidence type="ECO:0000256" key="1">
    <source>
        <dbReference type="ARBA" id="ARBA00004496"/>
    </source>
</evidence>
<dbReference type="InterPro" id="IPR011993">
    <property type="entry name" value="PH-like_dom_sf"/>
</dbReference>
<reference evidence="5 6" key="1">
    <citation type="submission" date="2016-02" db="EMBL/GenBank/DDBJ databases">
        <title>Comparative genomic and transcriptomic foundation for Pichia pastoris.</title>
        <authorList>
            <person name="Love K.R."/>
            <person name="Shah K.A."/>
            <person name="Whittaker C.A."/>
            <person name="Wu J."/>
            <person name="Bartlett M.C."/>
            <person name="Ma D."/>
            <person name="Leeson R.L."/>
            <person name="Priest M."/>
            <person name="Young S.K."/>
            <person name="Love J.C."/>
        </authorList>
    </citation>
    <scope>NUCLEOTIDE SEQUENCE [LARGE SCALE GENOMIC DNA]</scope>
    <source>
        <strain evidence="5 6">ATCC 28485</strain>
    </source>
</reference>
<dbReference type="Pfam" id="PF06058">
    <property type="entry name" value="DCP1"/>
    <property type="match status" value="1"/>
</dbReference>
<dbReference type="PANTHER" id="PTHR16290">
    <property type="entry name" value="TRANSCRIPTION FACTOR SMIF DECAPPING ENZYME DCP1"/>
    <property type="match status" value="1"/>
</dbReference>
<dbReference type="Proteomes" id="UP000094565">
    <property type="component" value="Chromosome 1"/>
</dbReference>
<dbReference type="Gene3D" id="2.30.29.30">
    <property type="entry name" value="Pleckstrin-homology domain (PH domain)/Phosphotyrosine-binding domain (PTB)"/>
    <property type="match status" value="1"/>
</dbReference>
<protein>
    <submittedName>
        <fullName evidence="5">BA75_01702T0</fullName>
    </submittedName>
</protein>
<gene>
    <name evidence="5" type="primary">DCP1</name>
    <name evidence="5" type="ORF">ATY40_BA7501702</name>
</gene>
<dbReference type="GO" id="GO:0031087">
    <property type="term" value="P:deadenylation-independent decapping of nuclear-transcribed mRNA"/>
    <property type="evidence" value="ECO:0007669"/>
    <property type="project" value="TreeGrafter"/>
</dbReference>
<dbReference type="EMBL" id="CP014584">
    <property type="protein sequence ID" value="ANZ73176.1"/>
    <property type="molecule type" value="Genomic_DNA"/>
</dbReference>
<dbReference type="GO" id="GO:0000932">
    <property type="term" value="C:P-body"/>
    <property type="evidence" value="ECO:0007669"/>
    <property type="project" value="TreeGrafter"/>
</dbReference>
<keyword evidence="6" id="KW-1185">Reference proteome</keyword>
<evidence type="ECO:0000256" key="3">
    <source>
        <dbReference type="ARBA" id="ARBA00022490"/>
    </source>
</evidence>
<dbReference type="GO" id="GO:0006397">
    <property type="term" value="P:mRNA processing"/>
    <property type="evidence" value="ECO:0007669"/>
    <property type="project" value="UniProtKB-KW"/>
</dbReference>
<dbReference type="CDD" id="cd09804">
    <property type="entry name" value="Dcp1"/>
    <property type="match status" value="1"/>
</dbReference>
<dbReference type="OrthoDB" id="440673at2759"/>
<dbReference type="AlphaFoldDB" id="A0A1B2J5D3"/>
<evidence type="ECO:0000256" key="2">
    <source>
        <dbReference type="ARBA" id="ARBA00008778"/>
    </source>
</evidence>
<name>A0A1B2J5D3_PICPA</name>
<sequence>MAKDEPITSAEQQQAFDIYRKAMTFNILSRYDPQVNQLLYLSSHCVVYEFIDNDWSKLDYQGTICLYSRKEYEKQSNIQQHSLDTKTIISNNLFQFGIIIFNRNKPENFSIGIIPNKFIANQSDKKLIVEQQNELIIVKDLVGTVYGLWVFDSKDREMIYKMLDYCINQ</sequence>
<evidence type="ECO:0000256" key="4">
    <source>
        <dbReference type="ARBA" id="ARBA00022664"/>
    </source>
</evidence>
<organism evidence="5 6">
    <name type="scientific">Komagataella pastoris</name>
    <name type="common">Yeast</name>
    <name type="synonym">Pichia pastoris</name>
    <dbReference type="NCBI Taxonomy" id="4922"/>
    <lineage>
        <taxon>Eukaryota</taxon>
        <taxon>Fungi</taxon>
        <taxon>Dikarya</taxon>
        <taxon>Ascomycota</taxon>
        <taxon>Saccharomycotina</taxon>
        <taxon>Pichiomycetes</taxon>
        <taxon>Pichiales</taxon>
        <taxon>Pichiaceae</taxon>
        <taxon>Komagataella</taxon>
    </lineage>
</organism>
<dbReference type="GO" id="GO:0003729">
    <property type="term" value="F:mRNA binding"/>
    <property type="evidence" value="ECO:0007669"/>
    <property type="project" value="TreeGrafter"/>
</dbReference>
<dbReference type="InterPro" id="IPR010334">
    <property type="entry name" value="Dcp1"/>
</dbReference>
<keyword evidence="3" id="KW-0963">Cytoplasm</keyword>
<dbReference type="SUPFAM" id="SSF50729">
    <property type="entry name" value="PH domain-like"/>
    <property type="match status" value="1"/>
</dbReference>
<dbReference type="GO" id="GO:0008047">
    <property type="term" value="F:enzyme activator activity"/>
    <property type="evidence" value="ECO:0007669"/>
    <property type="project" value="InterPro"/>
</dbReference>
<dbReference type="PANTHER" id="PTHR16290:SF0">
    <property type="entry name" value="DECAPPING PROTEIN 1, ISOFORM A"/>
    <property type="match status" value="1"/>
</dbReference>